<gene>
    <name evidence="13" type="ORF">GDO81_023618</name>
</gene>
<evidence type="ECO:0000313" key="14">
    <source>
        <dbReference type="Proteomes" id="UP000824782"/>
    </source>
</evidence>
<reference evidence="13" key="1">
    <citation type="thesis" date="2020" institute="ProQuest LLC" country="789 East Eisenhower Parkway, Ann Arbor, MI, USA">
        <title>Comparative Genomics and Chromosome Evolution.</title>
        <authorList>
            <person name="Mudd A.B."/>
        </authorList>
    </citation>
    <scope>NUCLEOTIDE SEQUENCE</scope>
    <source>
        <strain evidence="13">237g6f4</strain>
        <tissue evidence="13">Blood</tissue>
    </source>
</reference>
<keyword evidence="8 10" id="KW-0675">Receptor</keyword>
<dbReference type="GO" id="GO:0005886">
    <property type="term" value="C:plasma membrane"/>
    <property type="evidence" value="ECO:0007669"/>
    <property type="project" value="UniProtKB-SubCell"/>
</dbReference>
<dbReference type="PROSITE" id="PS50262">
    <property type="entry name" value="G_PROTEIN_RECEP_F1_2"/>
    <property type="match status" value="1"/>
</dbReference>
<sequence>MGGEEDTNVTLWPRFYLFAFSTFENQSIIIVTVVLLIYLIVLSGNLLIISLISIEPRLHTPMYFFLCNLSALDIMYVSTTLPKLMYICLTGDHIVSYASCMAQMYWYHVFADTECFLLTSMAIDRYVAVCFPLHYSLIMSKQVCVLLVFPAWFMSSISASIITYLTYNLTFFGLVDIRNFFCDLKALVMASISDTTSLKTYIIVGAIFVGVVPSCLILASYARIIHTVLKIKSSVGRWKTFSSCSSHITIVIVYFGSAMCLYLSNSVEEDVILSMMFDTLVPTLNLLVYSLRNKDIIMAIQKIIH</sequence>
<evidence type="ECO:0000256" key="3">
    <source>
        <dbReference type="ARBA" id="ARBA00022692"/>
    </source>
</evidence>
<evidence type="ECO:0000256" key="7">
    <source>
        <dbReference type="ARBA" id="ARBA00023136"/>
    </source>
</evidence>
<evidence type="ECO:0000256" key="11">
    <source>
        <dbReference type="RuleBase" id="RU363047"/>
    </source>
</evidence>
<feature type="transmembrane region" description="Helical" evidence="11">
    <location>
        <begin position="28"/>
        <end position="54"/>
    </location>
</feature>
<dbReference type="InterPro" id="IPR017452">
    <property type="entry name" value="GPCR_Rhodpsn_7TM"/>
</dbReference>
<feature type="transmembrane region" description="Helical" evidence="11">
    <location>
        <begin position="245"/>
        <end position="265"/>
    </location>
</feature>
<accession>A0AAV6Z8Y1</accession>
<keyword evidence="14" id="KW-1185">Reference proteome</keyword>
<evidence type="ECO:0000313" key="13">
    <source>
        <dbReference type="EMBL" id="KAG8543824.1"/>
    </source>
</evidence>
<keyword evidence="7 11" id="KW-0472">Membrane</keyword>
<dbReference type="InterPro" id="IPR050516">
    <property type="entry name" value="Olfactory_GPCR"/>
</dbReference>
<keyword evidence="11" id="KW-0716">Sensory transduction</keyword>
<organism evidence="13 14">
    <name type="scientific">Engystomops pustulosus</name>
    <name type="common">Tungara frog</name>
    <name type="synonym">Physalaemus pustulosus</name>
    <dbReference type="NCBI Taxonomy" id="76066"/>
    <lineage>
        <taxon>Eukaryota</taxon>
        <taxon>Metazoa</taxon>
        <taxon>Chordata</taxon>
        <taxon>Craniata</taxon>
        <taxon>Vertebrata</taxon>
        <taxon>Euteleostomi</taxon>
        <taxon>Amphibia</taxon>
        <taxon>Batrachia</taxon>
        <taxon>Anura</taxon>
        <taxon>Neobatrachia</taxon>
        <taxon>Hyloidea</taxon>
        <taxon>Leptodactylidae</taxon>
        <taxon>Leiuperinae</taxon>
        <taxon>Engystomops</taxon>
    </lineage>
</organism>
<dbReference type="FunFam" id="1.20.1070.10:FF:000008">
    <property type="entry name" value="Olfactory receptor"/>
    <property type="match status" value="1"/>
</dbReference>
<evidence type="ECO:0000256" key="10">
    <source>
        <dbReference type="RuleBase" id="RU000688"/>
    </source>
</evidence>
<dbReference type="Gene3D" id="1.20.1070.10">
    <property type="entry name" value="Rhodopsin 7-helix transmembrane proteins"/>
    <property type="match status" value="1"/>
</dbReference>
<dbReference type="AlphaFoldDB" id="A0AAV6Z8Y1"/>
<feature type="transmembrane region" description="Helical" evidence="11">
    <location>
        <begin position="84"/>
        <end position="106"/>
    </location>
</feature>
<dbReference type="Pfam" id="PF13853">
    <property type="entry name" value="7tm_4"/>
    <property type="match status" value="1"/>
</dbReference>
<keyword evidence="9 10" id="KW-0807">Transducer</keyword>
<evidence type="ECO:0000256" key="5">
    <source>
        <dbReference type="ARBA" id="ARBA00022989"/>
    </source>
</evidence>
<dbReference type="PRINTS" id="PR00245">
    <property type="entry name" value="OLFACTORYR"/>
</dbReference>
<feature type="transmembrane region" description="Helical" evidence="11">
    <location>
        <begin position="126"/>
        <end position="149"/>
    </location>
</feature>
<dbReference type="InterPro" id="IPR000725">
    <property type="entry name" value="Olfact_rcpt"/>
</dbReference>
<evidence type="ECO:0000256" key="6">
    <source>
        <dbReference type="ARBA" id="ARBA00023040"/>
    </source>
</evidence>
<proteinExistence type="inferred from homology"/>
<dbReference type="Proteomes" id="UP000824782">
    <property type="component" value="Unassembled WGS sequence"/>
</dbReference>
<feature type="transmembrane region" description="Helical" evidence="11">
    <location>
        <begin position="271"/>
        <end position="291"/>
    </location>
</feature>
<dbReference type="GO" id="GO:0004984">
    <property type="term" value="F:olfactory receptor activity"/>
    <property type="evidence" value="ECO:0007669"/>
    <property type="project" value="InterPro"/>
</dbReference>
<dbReference type="PANTHER" id="PTHR26452">
    <property type="entry name" value="OLFACTORY RECEPTOR"/>
    <property type="match status" value="1"/>
</dbReference>
<dbReference type="PROSITE" id="PS00237">
    <property type="entry name" value="G_PROTEIN_RECEP_F1_1"/>
    <property type="match status" value="1"/>
</dbReference>
<name>A0AAV6Z8Y1_ENGPU</name>
<evidence type="ECO:0000256" key="1">
    <source>
        <dbReference type="ARBA" id="ARBA00004651"/>
    </source>
</evidence>
<evidence type="ECO:0000256" key="9">
    <source>
        <dbReference type="ARBA" id="ARBA00023224"/>
    </source>
</evidence>
<dbReference type="GO" id="GO:0004930">
    <property type="term" value="F:G protein-coupled receptor activity"/>
    <property type="evidence" value="ECO:0007669"/>
    <property type="project" value="UniProtKB-KW"/>
</dbReference>
<feature type="domain" description="G-protein coupled receptors family 1 profile" evidence="12">
    <location>
        <begin position="44"/>
        <end position="299"/>
    </location>
</feature>
<feature type="transmembrane region" description="Helical" evidence="11">
    <location>
        <begin position="201"/>
        <end position="224"/>
    </location>
</feature>
<comment type="caution">
    <text evidence="13">The sequence shown here is derived from an EMBL/GenBank/DDBJ whole genome shotgun (WGS) entry which is preliminary data.</text>
</comment>
<keyword evidence="2 11" id="KW-1003">Cell membrane</keyword>
<evidence type="ECO:0000256" key="4">
    <source>
        <dbReference type="ARBA" id="ARBA00022725"/>
    </source>
</evidence>
<dbReference type="InterPro" id="IPR000276">
    <property type="entry name" value="GPCR_Rhodpsn"/>
</dbReference>
<keyword evidence="3 10" id="KW-0812">Transmembrane</keyword>
<dbReference type="SUPFAM" id="SSF81321">
    <property type="entry name" value="Family A G protein-coupled receptor-like"/>
    <property type="match status" value="1"/>
</dbReference>
<evidence type="ECO:0000256" key="2">
    <source>
        <dbReference type="ARBA" id="ARBA00022475"/>
    </source>
</evidence>
<dbReference type="CDD" id="cd13954">
    <property type="entry name" value="7tmA_OR"/>
    <property type="match status" value="1"/>
</dbReference>
<evidence type="ECO:0000259" key="12">
    <source>
        <dbReference type="PROSITE" id="PS50262"/>
    </source>
</evidence>
<dbReference type="EMBL" id="WNYA01002849">
    <property type="protein sequence ID" value="KAG8543824.1"/>
    <property type="molecule type" value="Genomic_DNA"/>
</dbReference>
<keyword evidence="5 11" id="KW-1133">Transmembrane helix</keyword>
<keyword evidence="4 11" id="KW-0552">Olfaction</keyword>
<keyword evidence="6 10" id="KW-0297">G-protein coupled receptor</keyword>
<dbReference type="SMART" id="SM01381">
    <property type="entry name" value="7TM_GPCR_Srsx"/>
    <property type="match status" value="1"/>
</dbReference>
<evidence type="ECO:0000256" key="8">
    <source>
        <dbReference type="ARBA" id="ARBA00023170"/>
    </source>
</evidence>
<protein>
    <recommendedName>
        <fullName evidence="11">Olfactory receptor</fullName>
    </recommendedName>
</protein>
<dbReference type="PRINTS" id="PR00237">
    <property type="entry name" value="GPCRRHODOPSN"/>
</dbReference>
<comment type="subcellular location">
    <subcellularLocation>
        <location evidence="1 11">Cell membrane</location>
        <topology evidence="1 11">Multi-pass membrane protein</topology>
    </subcellularLocation>
</comment>
<comment type="similarity">
    <text evidence="10">Belongs to the G-protein coupled receptor 1 family.</text>
</comment>